<dbReference type="PROSITE" id="PS00745">
    <property type="entry name" value="RF_PROK_I"/>
    <property type="match status" value="1"/>
</dbReference>
<comment type="subcellular location">
    <subcellularLocation>
        <location evidence="6">Cytoplasm</location>
    </subcellularLocation>
</comment>
<dbReference type="Gene3D" id="3.30.70.1660">
    <property type="match status" value="1"/>
</dbReference>
<dbReference type="Gene3D" id="1.20.58.410">
    <property type="entry name" value="Release factor"/>
    <property type="match status" value="1"/>
</dbReference>
<dbReference type="FunFam" id="3.30.160.20:FF:000010">
    <property type="entry name" value="Peptide chain release factor 2"/>
    <property type="match status" value="1"/>
</dbReference>
<dbReference type="InterPro" id="IPR045853">
    <property type="entry name" value="Pep_chain_release_fac_I_sf"/>
</dbReference>
<sequence>MLDELKSQILQLKNKAADLGNILSITVKKERLSVIEKEIAVPNLWQDQAKAKKVMQEKKGLEREINSLTELTSGAADLLTLLEMAKDEDEKEIQNEFETLSKKAQELELAALLGGEYDKSSAILSINAGAGGTDSQDWAQILLRMYTRWAESKEYKVEVPDISYGEEAGVKGVTLIISGPYAYGYLKNENGIHRLVRISPFSSEGKRHTSFVAVEVIPEIEEEIKININPNDLRVDTYRASGPGGQNVNKVSSAIRITHIPTGIVTQSQTDRSQHVNRDSAMKLLKAKLYEMMQQQHKDKIEDLRGEKKKIEWGSQIRSYVFQPYTMVKDHRTNTEVGDVQRVIDGYLDPFIEAALKKEVRK</sequence>
<dbReference type="AlphaFoldDB" id="A0A2H0XYL3"/>
<comment type="PTM">
    <text evidence="6">Methylated by PrmC. Methylation increases the termination efficiency of RF2.</text>
</comment>
<evidence type="ECO:0000259" key="8">
    <source>
        <dbReference type="PROSITE" id="PS00745"/>
    </source>
</evidence>
<evidence type="ECO:0000256" key="7">
    <source>
        <dbReference type="SAM" id="Coils"/>
    </source>
</evidence>
<keyword evidence="7" id="KW-0175">Coiled coil</keyword>
<keyword evidence="6" id="KW-0963">Cytoplasm</keyword>
<accession>A0A2H0XYL3</accession>
<dbReference type="PANTHER" id="PTHR43116:SF3">
    <property type="entry name" value="CLASS I PEPTIDE CHAIN RELEASE FACTOR"/>
    <property type="match status" value="1"/>
</dbReference>
<feature type="modified residue" description="N5-methylglutamine" evidence="6">
    <location>
        <position position="246"/>
    </location>
</feature>
<dbReference type="GO" id="GO:0016149">
    <property type="term" value="F:translation release factor activity, codon specific"/>
    <property type="evidence" value="ECO:0007669"/>
    <property type="project" value="UniProtKB-UniRule"/>
</dbReference>
<evidence type="ECO:0000256" key="3">
    <source>
        <dbReference type="ARBA" id="ARBA00019192"/>
    </source>
</evidence>
<evidence type="ECO:0000256" key="5">
    <source>
        <dbReference type="ARBA" id="ARBA00022917"/>
    </source>
</evidence>
<evidence type="ECO:0000313" key="9">
    <source>
        <dbReference type="EMBL" id="PIS29248.1"/>
    </source>
</evidence>
<evidence type="ECO:0000256" key="1">
    <source>
        <dbReference type="ARBA" id="ARBA00002613"/>
    </source>
</evidence>
<keyword evidence="5 6" id="KW-0648">Protein biosynthesis</keyword>
<comment type="caution">
    <text evidence="9">The sequence shown here is derived from an EMBL/GenBank/DDBJ whole genome shotgun (WGS) entry which is preliminary data.</text>
</comment>
<dbReference type="Proteomes" id="UP000231343">
    <property type="component" value="Unassembled WGS sequence"/>
</dbReference>
<dbReference type="InterPro" id="IPR005139">
    <property type="entry name" value="PCRF"/>
</dbReference>
<dbReference type="Pfam" id="PF00472">
    <property type="entry name" value="RF-1"/>
    <property type="match status" value="1"/>
</dbReference>
<reference evidence="9 10" key="1">
    <citation type="submission" date="2017-09" db="EMBL/GenBank/DDBJ databases">
        <title>Depth-based differentiation of microbial function through sediment-hosted aquifers and enrichment of novel symbionts in the deep terrestrial subsurface.</title>
        <authorList>
            <person name="Probst A.J."/>
            <person name="Ladd B."/>
            <person name="Jarett J.K."/>
            <person name="Geller-Mcgrath D.E."/>
            <person name="Sieber C.M."/>
            <person name="Emerson J.B."/>
            <person name="Anantharaman K."/>
            <person name="Thomas B.C."/>
            <person name="Malmstrom R."/>
            <person name="Stieglmeier M."/>
            <person name="Klingl A."/>
            <person name="Woyke T."/>
            <person name="Ryan C.M."/>
            <person name="Banfield J.F."/>
        </authorList>
    </citation>
    <scope>NUCLEOTIDE SEQUENCE [LARGE SCALE GENOMIC DNA]</scope>
    <source>
        <strain evidence="9">CG08_land_8_20_14_0_20_45_16</strain>
    </source>
</reference>
<dbReference type="NCBIfam" id="TIGR00020">
    <property type="entry name" value="prfB"/>
    <property type="match status" value="1"/>
</dbReference>
<name>A0A2H0XYL3_UNCSA</name>
<organism evidence="9 10">
    <name type="scientific">Candidatus Saganbacteria bacterium CG08_land_8_20_14_0_20_45_16</name>
    <dbReference type="NCBI Taxonomy" id="2014293"/>
    <lineage>
        <taxon>Bacteria</taxon>
        <taxon>Bacillati</taxon>
        <taxon>Saganbacteria</taxon>
    </lineage>
</organism>
<proteinExistence type="inferred from homology"/>
<feature type="coiled-coil region" evidence="7">
    <location>
        <begin position="51"/>
        <end position="110"/>
    </location>
</feature>
<feature type="domain" description="Prokaryotic-type class I peptide chain release factors" evidence="8">
    <location>
        <begin position="239"/>
        <end position="255"/>
    </location>
</feature>
<keyword evidence="4 6" id="KW-0488">Methylation</keyword>
<dbReference type="GO" id="GO:0005737">
    <property type="term" value="C:cytoplasm"/>
    <property type="evidence" value="ECO:0007669"/>
    <property type="project" value="UniProtKB-SubCell"/>
</dbReference>
<evidence type="ECO:0000313" key="10">
    <source>
        <dbReference type="Proteomes" id="UP000231343"/>
    </source>
</evidence>
<comment type="function">
    <text evidence="1 6">Peptide chain release factor 2 directs the termination of translation in response to the peptide chain termination codons UGA and UAA.</text>
</comment>
<protein>
    <recommendedName>
        <fullName evidence="3 6">Peptide chain release factor 2</fullName>
        <shortName evidence="6">RF-2</shortName>
    </recommendedName>
</protein>
<dbReference type="EMBL" id="PEYM01000095">
    <property type="protein sequence ID" value="PIS29248.1"/>
    <property type="molecule type" value="Genomic_DNA"/>
</dbReference>
<comment type="similarity">
    <text evidence="2 6">Belongs to the prokaryotic/mitochondrial release factor family.</text>
</comment>
<dbReference type="HAMAP" id="MF_00094">
    <property type="entry name" value="Rel_fac_2"/>
    <property type="match status" value="1"/>
</dbReference>
<dbReference type="SMART" id="SM00937">
    <property type="entry name" value="PCRF"/>
    <property type="match status" value="1"/>
</dbReference>
<dbReference type="InterPro" id="IPR000352">
    <property type="entry name" value="Pep_chain_release_fac_I"/>
</dbReference>
<gene>
    <name evidence="6" type="primary">prfB</name>
    <name evidence="9" type="ORF">COT42_05955</name>
</gene>
<dbReference type="InterPro" id="IPR004374">
    <property type="entry name" value="PrfB"/>
</dbReference>
<dbReference type="SUPFAM" id="SSF75620">
    <property type="entry name" value="Release factor"/>
    <property type="match status" value="1"/>
</dbReference>
<evidence type="ECO:0000256" key="6">
    <source>
        <dbReference type="HAMAP-Rule" id="MF_00094"/>
    </source>
</evidence>
<dbReference type="PANTHER" id="PTHR43116">
    <property type="entry name" value="PEPTIDE CHAIN RELEASE FACTOR 2"/>
    <property type="match status" value="1"/>
</dbReference>
<dbReference type="Pfam" id="PF03462">
    <property type="entry name" value="PCRF"/>
    <property type="match status" value="1"/>
</dbReference>
<dbReference type="Gene3D" id="3.30.160.20">
    <property type="match status" value="1"/>
</dbReference>
<evidence type="ECO:0000256" key="2">
    <source>
        <dbReference type="ARBA" id="ARBA00010835"/>
    </source>
</evidence>
<evidence type="ECO:0000256" key="4">
    <source>
        <dbReference type="ARBA" id="ARBA00022481"/>
    </source>
</evidence>